<organism evidence="1 2">
    <name type="scientific">Haloarcula tailed virus 2</name>
    <dbReference type="NCBI Taxonomy" id="2877989"/>
    <lineage>
        <taxon>Viruses</taxon>
        <taxon>Duplodnaviria</taxon>
        <taxon>Heunggongvirae</taxon>
        <taxon>Uroviricota</taxon>
        <taxon>Caudoviricetes</taxon>
        <taxon>Thumleimavirales</taxon>
        <taxon>Soleiviridae</taxon>
        <taxon>Eilatmyovirus</taxon>
        <taxon>Eilatmyovirus salis</taxon>
        <taxon>Eilatmyovirus HATV2</taxon>
    </lineage>
</organism>
<name>A0AAE8XZD7_9CAUD</name>
<accession>A0AAE8XZD7</accession>
<keyword evidence="2" id="KW-1185">Reference proteome</keyword>
<evidence type="ECO:0000313" key="2">
    <source>
        <dbReference type="Proteomes" id="UP000827814"/>
    </source>
</evidence>
<protein>
    <submittedName>
        <fullName evidence="1">Uncharacterized protein</fullName>
    </submittedName>
</protein>
<reference evidence="1" key="1">
    <citation type="submission" date="2021-05" db="EMBL/GenBank/DDBJ databases">
        <title>Diversity, taxonomy and evolution of archaeal viruses of the class Caudoviricetes.</title>
        <authorList>
            <person name="Liu Y."/>
            <person name="Demina T.A."/>
            <person name="Roux S."/>
            <person name="Aiewsakun P."/>
            <person name="Kazlauskas D."/>
            <person name="Simmonds P."/>
            <person name="Prangishvili D."/>
            <person name="Oksanen H.M."/>
            <person name="Krupovic M."/>
        </authorList>
    </citation>
    <scope>NUCLEOTIDE SEQUENCE</scope>
    <source>
        <strain evidence="1">HATV-2/44</strain>
    </source>
</reference>
<evidence type="ECO:0000313" key="1">
    <source>
        <dbReference type="EMBL" id="UBF23266.1"/>
    </source>
</evidence>
<sequence>MSNSEIHIHLYKCCGNKYIYPVAPRAGANCITARRVRKSTDTAKRRPLLSITKPLIQIPYNSSLRKAKP</sequence>
<gene>
    <name evidence="1" type="ORF">HATV-2_gp115</name>
</gene>
<dbReference type="Proteomes" id="UP000827814">
    <property type="component" value="Segment"/>
</dbReference>
<proteinExistence type="predicted"/>
<dbReference type="EMBL" id="MZ334525">
    <property type="protein sequence ID" value="UBF23266.1"/>
    <property type="molecule type" value="Genomic_DNA"/>
</dbReference>